<accession>A0A644ZH62</accession>
<organism evidence="5">
    <name type="scientific">bioreactor metagenome</name>
    <dbReference type="NCBI Taxonomy" id="1076179"/>
    <lineage>
        <taxon>unclassified sequences</taxon>
        <taxon>metagenomes</taxon>
        <taxon>ecological metagenomes</taxon>
    </lineage>
</organism>
<dbReference type="GO" id="GO:0043039">
    <property type="term" value="P:tRNA aminoacylation"/>
    <property type="evidence" value="ECO:0007669"/>
    <property type="project" value="InterPro"/>
</dbReference>
<evidence type="ECO:0000256" key="1">
    <source>
        <dbReference type="ARBA" id="ARBA00001947"/>
    </source>
</evidence>
<proteinExistence type="predicted"/>
<dbReference type="SUPFAM" id="SSF50447">
    <property type="entry name" value="Translation proteins"/>
    <property type="match status" value="1"/>
</dbReference>
<keyword evidence="3" id="KW-0862">Zinc</keyword>
<evidence type="ECO:0000259" key="4">
    <source>
        <dbReference type="SMART" id="SM00863"/>
    </source>
</evidence>
<dbReference type="Gene3D" id="3.30.980.10">
    <property type="entry name" value="Threonyl-trna Synthetase, Chain A, domain 2"/>
    <property type="match status" value="1"/>
</dbReference>
<protein>
    <recommendedName>
        <fullName evidence="4">Threonyl/alanyl tRNA synthetase SAD domain-containing protein</fullName>
    </recommendedName>
</protein>
<dbReference type="GO" id="GO:0002161">
    <property type="term" value="F:aminoacyl-tRNA deacylase activity"/>
    <property type="evidence" value="ECO:0007669"/>
    <property type="project" value="UniProtKB-ARBA"/>
</dbReference>
<evidence type="ECO:0000256" key="2">
    <source>
        <dbReference type="ARBA" id="ARBA00022723"/>
    </source>
</evidence>
<dbReference type="InterPro" id="IPR009000">
    <property type="entry name" value="Transl_B-barrel_sf"/>
</dbReference>
<dbReference type="InterPro" id="IPR051335">
    <property type="entry name" value="Alanyl-tRNA_Editing_Enzymes"/>
</dbReference>
<dbReference type="EMBL" id="VSSQ01008927">
    <property type="protein sequence ID" value="MPM40235.1"/>
    <property type="molecule type" value="Genomic_DNA"/>
</dbReference>
<reference evidence="5" key="1">
    <citation type="submission" date="2019-08" db="EMBL/GenBank/DDBJ databases">
        <authorList>
            <person name="Kucharzyk K."/>
            <person name="Murdoch R.W."/>
            <person name="Higgins S."/>
            <person name="Loffler F."/>
        </authorList>
    </citation>
    <scope>NUCLEOTIDE SEQUENCE</scope>
</reference>
<dbReference type="GO" id="GO:0004812">
    <property type="term" value="F:aminoacyl-tRNA ligase activity"/>
    <property type="evidence" value="ECO:0007669"/>
    <property type="project" value="InterPro"/>
</dbReference>
<dbReference type="GO" id="GO:0046872">
    <property type="term" value="F:metal ion binding"/>
    <property type="evidence" value="ECO:0007669"/>
    <property type="project" value="UniProtKB-KW"/>
</dbReference>
<dbReference type="InterPro" id="IPR018163">
    <property type="entry name" value="Thr/Ala-tRNA-synth_IIc_edit"/>
</dbReference>
<dbReference type="GO" id="GO:0005524">
    <property type="term" value="F:ATP binding"/>
    <property type="evidence" value="ECO:0007669"/>
    <property type="project" value="InterPro"/>
</dbReference>
<dbReference type="SUPFAM" id="SSF55186">
    <property type="entry name" value="ThrRS/AlaRS common domain"/>
    <property type="match status" value="1"/>
</dbReference>
<evidence type="ECO:0000256" key="3">
    <source>
        <dbReference type="ARBA" id="ARBA00022833"/>
    </source>
</evidence>
<sequence>MMENIWIYSYNKLTAKSRAEAGKTMYVEKVFWKNPYLTELTAKVTSVLGSKVTVDRTIAYPFSGGQESDYGTINGHNIIKAEKQEKQIFYWLEESHGLMAGDRVDIKIDWGRRYKLMRLHFAAEIILELISQHFNRPEKIGAHISADKARVDFIWQGNIAQAFGWLEEEAERLISGDLAIHSEFCDSGNEIRYWEIEGFAKVFCGGTHIKRTGEIGRLHLKRNNIGKGKERIEIMLGD</sequence>
<keyword evidence="2" id="KW-0479">Metal-binding</keyword>
<feature type="domain" description="Threonyl/alanyl tRNA synthetase SAD" evidence="4">
    <location>
        <begin position="191"/>
        <end position="233"/>
    </location>
</feature>
<gene>
    <name evidence="5" type="ORF">SDC9_86875</name>
</gene>
<name>A0A644ZH62_9ZZZZ</name>
<comment type="caution">
    <text evidence="5">The sequence shown here is derived from an EMBL/GenBank/DDBJ whole genome shotgun (WGS) entry which is preliminary data.</text>
</comment>
<dbReference type="Gene3D" id="2.40.30.130">
    <property type="match status" value="1"/>
</dbReference>
<dbReference type="PANTHER" id="PTHR43462">
    <property type="entry name" value="ALANYL-TRNA EDITING PROTEIN"/>
    <property type="match status" value="1"/>
</dbReference>
<dbReference type="InterPro" id="IPR012947">
    <property type="entry name" value="tRNA_SAD"/>
</dbReference>
<dbReference type="PANTHER" id="PTHR43462:SF1">
    <property type="entry name" value="ALANYL-TRNA EDITING PROTEIN AARSD1"/>
    <property type="match status" value="1"/>
</dbReference>
<dbReference type="AlphaFoldDB" id="A0A644ZH62"/>
<dbReference type="Pfam" id="PF07973">
    <property type="entry name" value="tRNA_SAD"/>
    <property type="match status" value="1"/>
</dbReference>
<comment type="cofactor">
    <cofactor evidence="1">
        <name>Zn(2+)</name>
        <dbReference type="ChEBI" id="CHEBI:29105"/>
    </cofactor>
</comment>
<dbReference type="SMART" id="SM00863">
    <property type="entry name" value="tRNA_SAD"/>
    <property type="match status" value="1"/>
</dbReference>
<evidence type="ECO:0000313" key="5">
    <source>
        <dbReference type="EMBL" id="MPM40235.1"/>
    </source>
</evidence>